<evidence type="ECO:0000313" key="1">
    <source>
        <dbReference type="EMBL" id="GLR18707.1"/>
    </source>
</evidence>
<dbReference type="Gene3D" id="3.40.50.2000">
    <property type="entry name" value="Glycogen Phosphorylase B"/>
    <property type="match status" value="1"/>
</dbReference>
<dbReference type="Proteomes" id="UP001156666">
    <property type="component" value="Unassembled WGS sequence"/>
</dbReference>
<name>A0AA37SRA8_9BACT</name>
<accession>A0AA37SRA8</accession>
<sequence>MQKIGLLELANHNEVLRAYILILLESEKVKTVEIFTNKWNFNQVYDFQDNPRINWHIIENVSELLEYELIIKELSVLIQTTIEDESAKVVELNIACKLAIVIHNAHCQFQPFKNIVLNTHPIEFVKDIGRLLKFILIKRPALKRAEEKADILFFPIKNALTKNKKSTKRMLCLPFSVNEEVSYIAFHENIFITIPGIISDKSRDYEVVIEALKKIKNHNIKLTLLGKPKGKYGLQIINKFKKINSLELVCYTSFIPQEIYDKKMRETDFLILPMKEKMSFGVITEKNGYSTTSGNINDMVRYGIPALLPAFYPLNNSLKSVVGQFQNANELTTLIDHWAEGKVYNKIKIENMKEAMKPFDRKELAIIVNELI</sequence>
<protein>
    <submittedName>
        <fullName evidence="1">Uncharacterized protein</fullName>
    </submittedName>
</protein>
<proteinExistence type="predicted"/>
<evidence type="ECO:0000313" key="2">
    <source>
        <dbReference type="Proteomes" id="UP001156666"/>
    </source>
</evidence>
<reference evidence="1" key="2">
    <citation type="submission" date="2023-01" db="EMBL/GenBank/DDBJ databases">
        <title>Draft genome sequence of Portibacter lacus strain NBRC 108769.</title>
        <authorList>
            <person name="Sun Q."/>
            <person name="Mori K."/>
        </authorList>
    </citation>
    <scope>NUCLEOTIDE SEQUENCE</scope>
    <source>
        <strain evidence="1">NBRC 108769</strain>
    </source>
</reference>
<dbReference type="AlphaFoldDB" id="A0AA37SRA8"/>
<dbReference type="RefSeq" id="WP_235295596.1">
    <property type="nucleotide sequence ID" value="NZ_BSOH01000022.1"/>
</dbReference>
<keyword evidence="2" id="KW-1185">Reference proteome</keyword>
<comment type="caution">
    <text evidence="1">The sequence shown here is derived from an EMBL/GenBank/DDBJ whole genome shotgun (WGS) entry which is preliminary data.</text>
</comment>
<reference evidence="1" key="1">
    <citation type="journal article" date="2014" name="Int. J. Syst. Evol. Microbiol.">
        <title>Complete genome sequence of Corynebacterium casei LMG S-19264T (=DSM 44701T), isolated from a smear-ripened cheese.</title>
        <authorList>
            <consortium name="US DOE Joint Genome Institute (JGI-PGF)"/>
            <person name="Walter F."/>
            <person name="Albersmeier A."/>
            <person name="Kalinowski J."/>
            <person name="Ruckert C."/>
        </authorList>
    </citation>
    <scope>NUCLEOTIDE SEQUENCE</scope>
    <source>
        <strain evidence="1">NBRC 108769</strain>
    </source>
</reference>
<dbReference type="SUPFAM" id="SSF53756">
    <property type="entry name" value="UDP-Glycosyltransferase/glycogen phosphorylase"/>
    <property type="match status" value="1"/>
</dbReference>
<gene>
    <name evidence="1" type="ORF">GCM10007940_33230</name>
</gene>
<organism evidence="1 2">
    <name type="scientific">Portibacter lacus</name>
    <dbReference type="NCBI Taxonomy" id="1099794"/>
    <lineage>
        <taxon>Bacteria</taxon>
        <taxon>Pseudomonadati</taxon>
        <taxon>Bacteroidota</taxon>
        <taxon>Saprospiria</taxon>
        <taxon>Saprospirales</taxon>
        <taxon>Haliscomenobacteraceae</taxon>
        <taxon>Portibacter</taxon>
    </lineage>
</organism>
<dbReference type="EMBL" id="BSOH01000022">
    <property type="protein sequence ID" value="GLR18707.1"/>
    <property type="molecule type" value="Genomic_DNA"/>
</dbReference>